<dbReference type="EMBL" id="BJWL01000012">
    <property type="protein sequence ID" value="GFY97850.1"/>
    <property type="molecule type" value="Genomic_DNA"/>
</dbReference>
<reference evidence="1 2" key="1">
    <citation type="submission" date="2019-07" db="EMBL/GenBank/DDBJ databases">
        <title>De Novo Assembly of kiwifruit Actinidia rufa.</title>
        <authorList>
            <person name="Sugita-Konishi S."/>
            <person name="Sato K."/>
            <person name="Mori E."/>
            <person name="Abe Y."/>
            <person name="Kisaki G."/>
            <person name="Hamano K."/>
            <person name="Suezawa K."/>
            <person name="Otani M."/>
            <person name="Fukuda T."/>
            <person name="Manabe T."/>
            <person name="Gomi K."/>
            <person name="Tabuchi M."/>
            <person name="Akimitsu K."/>
            <person name="Kataoka I."/>
        </authorList>
    </citation>
    <scope>NUCLEOTIDE SEQUENCE [LARGE SCALE GENOMIC DNA]</scope>
    <source>
        <strain evidence="2">cv. Fuchu</strain>
    </source>
</reference>
<dbReference type="Proteomes" id="UP000585474">
    <property type="component" value="Unassembled WGS sequence"/>
</dbReference>
<name>A0A7J0FGP0_9ERIC</name>
<keyword evidence="2" id="KW-1185">Reference proteome</keyword>
<organism evidence="1 2">
    <name type="scientific">Actinidia rufa</name>
    <dbReference type="NCBI Taxonomy" id="165716"/>
    <lineage>
        <taxon>Eukaryota</taxon>
        <taxon>Viridiplantae</taxon>
        <taxon>Streptophyta</taxon>
        <taxon>Embryophyta</taxon>
        <taxon>Tracheophyta</taxon>
        <taxon>Spermatophyta</taxon>
        <taxon>Magnoliopsida</taxon>
        <taxon>eudicotyledons</taxon>
        <taxon>Gunneridae</taxon>
        <taxon>Pentapetalae</taxon>
        <taxon>asterids</taxon>
        <taxon>Ericales</taxon>
        <taxon>Actinidiaceae</taxon>
        <taxon>Actinidia</taxon>
    </lineage>
</organism>
<evidence type="ECO:0000313" key="2">
    <source>
        <dbReference type="Proteomes" id="UP000585474"/>
    </source>
</evidence>
<gene>
    <name evidence="1" type="ORF">Acr_12g0003910</name>
</gene>
<evidence type="ECO:0000313" key="1">
    <source>
        <dbReference type="EMBL" id="GFY97850.1"/>
    </source>
</evidence>
<accession>A0A7J0FGP0</accession>
<comment type="caution">
    <text evidence="1">The sequence shown here is derived from an EMBL/GenBank/DDBJ whole genome shotgun (WGS) entry which is preliminary data.</text>
</comment>
<proteinExistence type="predicted"/>
<dbReference type="AlphaFoldDB" id="A0A7J0FGP0"/>
<protein>
    <submittedName>
        <fullName evidence="1">Uncharacterized protein</fullName>
    </submittedName>
</protein>
<sequence length="160" mass="19137">MRLVTYNPSKDLFLNEFVWFQVNRNSELGTVVSTCSRDFNDLFKCRSKECKEDIQAVNSRQDFEEGGLEEIRNLLVMQQVQRAIAISERMKEQFAEIKKFQKEDKLSRENGQSWTLRLLRRPRWSSLLLCRRGMRATLPSLRLRERYLPSRSNWTKPWDS</sequence>